<dbReference type="HOGENOM" id="CLU_001681_2_1_9"/>
<dbReference type="SMART" id="SM01008">
    <property type="entry name" value="Ald_Xan_dh_C"/>
    <property type="match status" value="1"/>
</dbReference>
<dbReference type="NCBIfam" id="NF007426">
    <property type="entry name" value="PRK09970.1"/>
    <property type="match status" value="1"/>
</dbReference>
<feature type="non-terminal residue" evidence="4">
    <location>
        <position position="682"/>
    </location>
</feature>
<evidence type="ECO:0000313" key="4">
    <source>
        <dbReference type="EMBL" id="EEG57281.1"/>
    </source>
</evidence>
<evidence type="ECO:0000256" key="1">
    <source>
        <dbReference type="ARBA" id="ARBA00022505"/>
    </source>
</evidence>
<dbReference type="SUPFAM" id="SSF54665">
    <property type="entry name" value="CO dehydrogenase molybdoprotein N-domain-like"/>
    <property type="match status" value="1"/>
</dbReference>
<dbReference type="InterPro" id="IPR050028">
    <property type="entry name" value="XdhA_XDHase"/>
</dbReference>
<dbReference type="GO" id="GO:0004854">
    <property type="term" value="F:xanthine dehydrogenase activity"/>
    <property type="evidence" value="ECO:0007669"/>
    <property type="project" value="InterPro"/>
</dbReference>
<dbReference type="GO" id="GO:0005506">
    <property type="term" value="F:iron ion binding"/>
    <property type="evidence" value="ECO:0007669"/>
    <property type="project" value="InterPro"/>
</dbReference>
<dbReference type="RefSeq" id="WP_007706603.1">
    <property type="nucleotide sequence ID" value="NZ_GG657587.1"/>
</dbReference>
<reference evidence="4 5" key="1">
    <citation type="submission" date="2009-01" db="EMBL/GenBank/DDBJ databases">
        <authorList>
            <person name="Fulton L."/>
            <person name="Clifton S."/>
            <person name="Fulton B."/>
            <person name="Xu J."/>
            <person name="Minx P."/>
            <person name="Pepin K.H."/>
            <person name="Johnson M."/>
            <person name="Bhonagiri V."/>
            <person name="Nash W.E."/>
            <person name="Mardis E.R."/>
            <person name="Wilson R.K."/>
        </authorList>
    </citation>
    <scope>NUCLEOTIDE SEQUENCE [LARGE SCALE GENOMIC DNA]</scope>
    <source>
        <strain evidence="4 5">DSM 15981</strain>
    </source>
</reference>
<evidence type="ECO:0000259" key="3">
    <source>
        <dbReference type="SMART" id="SM01008"/>
    </source>
</evidence>
<evidence type="ECO:0000256" key="2">
    <source>
        <dbReference type="ARBA" id="ARBA00023002"/>
    </source>
</evidence>
<keyword evidence="1" id="KW-0500">Molybdenum</keyword>
<evidence type="ECO:0000313" key="5">
    <source>
        <dbReference type="Proteomes" id="UP000004756"/>
    </source>
</evidence>
<dbReference type="GO" id="GO:0002197">
    <property type="term" value="C:xanthine dehydrogenase complex"/>
    <property type="evidence" value="ECO:0007669"/>
    <property type="project" value="InterPro"/>
</dbReference>
<dbReference type="SUPFAM" id="SSF56003">
    <property type="entry name" value="Molybdenum cofactor-binding domain"/>
    <property type="match status" value="1"/>
</dbReference>
<organism evidence="4 5">
    <name type="scientific">[Clostridium] asparagiforme DSM 15981</name>
    <dbReference type="NCBI Taxonomy" id="518636"/>
    <lineage>
        <taxon>Bacteria</taxon>
        <taxon>Bacillati</taxon>
        <taxon>Bacillota</taxon>
        <taxon>Clostridia</taxon>
        <taxon>Lachnospirales</taxon>
        <taxon>Lachnospiraceae</taxon>
        <taxon>Enterocloster</taxon>
    </lineage>
</organism>
<protein>
    <submittedName>
        <fullName evidence="4">Aldehyde oxidase and xanthine dehydrogenase, molybdopterin binding domain protein</fullName>
    </submittedName>
</protein>
<dbReference type="Pfam" id="PF02738">
    <property type="entry name" value="MoCoBD_1"/>
    <property type="match status" value="1"/>
</dbReference>
<dbReference type="InterPro" id="IPR000674">
    <property type="entry name" value="Ald_Oxase/Xan_DH_a/b"/>
</dbReference>
<dbReference type="Gene3D" id="3.90.1170.50">
    <property type="entry name" value="Aldehyde oxidase/xanthine dehydrogenase, a/b hammerhead"/>
    <property type="match status" value="1"/>
</dbReference>
<accession>C0CUG6</accession>
<dbReference type="Gene3D" id="3.30.365.10">
    <property type="entry name" value="Aldehyde oxidase/xanthine dehydrogenase, molybdopterin binding domain"/>
    <property type="match status" value="4"/>
</dbReference>
<dbReference type="InterPro" id="IPR008274">
    <property type="entry name" value="AldOxase/xan_DH_MoCoBD1"/>
</dbReference>
<dbReference type="AlphaFoldDB" id="C0CUG6"/>
<dbReference type="InterPro" id="IPR036856">
    <property type="entry name" value="Ald_Oxase/Xan_DH_a/b_sf"/>
</dbReference>
<comment type="caution">
    <text evidence="4">The sequence shown here is derived from an EMBL/GenBank/DDBJ whole genome shotgun (WGS) entry which is preliminary data.</text>
</comment>
<name>C0CUG6_9FIRM</name>
<dbReference type="EMBL" id="ACCJ01000029">
    <property type="protein sequence ID" value="EEG57281.1"/>
    <property type="molecule type" value="Genomic_DNA"/>
</dbReference>
<dbReference type="PANTHER" id="PTHR11908:SF132">
    <property type="entry name" value="ALDEHYDE OXIDASE 1-RELATED"/>
    <property type="match status" value="1"/>
</dbReference>
<keyword evidence="2" id="KW-0560">Oxidoreductase</keyword>
<dbReference type="PANTHER" id="PTHR11908">
    <property type="entry name" value="XANTHINE DEHYDROGENASE"/>
    <property type="match status" value="1"/>
</dbReference>
<feature type="domain" description="Aldehyde oxidase/xanthine dehydrogenase a/b hammerhead" evidence="3">
    <location>
        <begin position="17"/>
        <end position="133"/>
    </location>
</feature>
<gene>
    <name evidence="4" type="ORF">CLOSTASPAR_00615</name>
</gene>
<dbReference type="InterPro" id="IPR046867">
    <property type="entry name" value="AldOxase/xan_DH_MoCoBD2"/>
</dbReference>
<dbReference type="Pfam" id="PF01315">
    <property type="entry name" value="Ald_Xan_dh_C"/>
    <property type="match status" value="1"/>
</dbReference>
<dbReference type="InterPro" id="IPR037165">
    <property type="entry name" value="AldOxase/xan_DH_Mopterin-bd_sf"/>
</dbReference>
<dbReference type="Proteomes" id="UP000004756">
    <property type="component" value="Unassembled WGS sequence"/>
</dbReference>
<dbReference type="NCBIfam" id="NF043082">
    <property type="entry name" value="XdhA_XDHase"/>
    <property type="match status" value="1"/>
</dbReference>
<reference evidence="4 5" key="2">
    <citation type="submission" date="2009-02" db="EMBL/GenBank/DDBJ databases">
        <title>Draft genome sequence of Clostridium asparagiforme (DSM 15981).</title>
        <authorList>
            <person name="Sudarsanam P."/>
            <person name="Ley R."/>
            <person name="Guruge J."/>
            <person name="Turnbaugh P.J."/>
            <person name="Mahowald M."/>
            <person name="Liep D."/>
            <person name="Gordon J."/>
        </authorList>
    </citation>
    <scope>NUCLEOTIDE SEQUENCE [LARGE SCALE GENOMIC DNA]</scope>
    <source>
        <strain evidence="4 5">DSM 15981</strain>
    </source>
</reference>
<dbReference type="InterPro" id="IPR016208">
    <property type="entry name" value="Ald_Oxase/xanthine_DH-like"/>
</dbReference>
<proteinExistence type="predicted"/>
<keyword evidence="5" id="KW-1185">Reference proteome</keyword>
<dbReference type="Pfam" id="PF20256">
    <property type="entry name" value="MoCoBD_2"/>
    <property type="match status" value="1"/>
</dbReference>
<sequence>MAVGKSIIRVDACEKVTGGAKYTADLEPKGALVAKVVRSTIANGVVKGFDLEAALAVPGVVKIVTCFDVPDYQFPTAGHPWSVETAHQDIADRKLLNTRVRVYGDDIAAVVAEDEISAARAARLVMVEYEEYPPLLTPEEALAEGAPRLHDEKPGNLIAHSGFKLGELSYEEAAEEEGLIVIDKEYGTQSVQHCHIETPVSFAYMEKGRIVVTTSTQIPHIVRRVISQALGVPMGMIRVIKPYIGGGFGNKQDVLYEPLNAYLCTLVGGRCVKMEISREETLACTRVRHAMNLHVKAAARKDGTLVARKLTAYSNQGGYASHAHAIVANTSNEFKQIYHDEKALEADAYTVYTNIATGGAMRGYGIPQAAFAAECMADDLALQLGMDPLEFRRKNCMQAGYEDPHTHVKFNSYGLMECMEKGRELIGWDEKRREYVNQTGPVRRGIGMAIFCYKTGVYPISLETASCRMVLNQDGSMQLMMGATEIGQGADTVFAQMAAQVTGITEDRVNVMSTQDTDSSPFDTGAYASRQTYVSGKAVVKTGTLFKEKILDYASYMLKRPMDTLDVKENSVVDRESGELLLSMEELATTAIYSLDRSVHITAEATSHCKDNTFASGACFAEVEVDMPLGKVKVTNIINVHDSGVLINPKLAEAQVHGGMSMGLGYGLSEQLLFDAKGRPLN</sequence>